<feature type="DNA-binding region" description="Homeobox" evidence="4">
    <location>
        <begin position="363"/>
        <end position="425"/>
    </location>
</feature>
<feature type="region of interest" description="Disordered" evidence="5">
    <location>
        <begin position="1"/>
        <end position="50"/>
    </location>
</feature>
<evidence type="ECO:0000313" key="8">
    <source>
        <dbReference type="Proteomes" id="UP000011761"/>
    </source>
</evidence>
<dbReference type="SMART" id="SM00389">
    <property type="entry name" value="HOX"/>
    <property type="match status" value="1"/>
</dbReference>
<dbReference type="AlphaFoldDB" id="M2N4A0"/>
<dbReference type="InterPro" id="IPR001356">
    <property type="entry name" value="HD"/>
</dbReference>
<feature type="compositionally biased region" description="Low complexity" evidence="5">
    <location>
        <begin position="7"/>
        <end position="27"/>
    </location>
</feature>
<dbReference type="GO" id="GO:0003677">
    <property type="term" value="F:DNA binding"/>
    <property type="evidence" value="ECO:0007669"/>
    <property type="project" value="UniProtKB-UniRule"/>
</dbReference>
<dbReference type="GeneID" id="19109740"/>
<dbReference type="PANTHER" id="PTHR11850">
    <property type="entry name" value="HOMEOBOX PROTEIN TRANSCRIPTION FACTORS"/>
    <property type="match status" value="1"/>
</dbReference>
<accession>M2N4A0</accession>
<evidence type="ECO:0000256" key="2">
    <source>
        <dbReference type="ARBA" id="ARBA00023155"/>
    </source>
</evidence>
<sequence>METFNPSGGRSTSRRTSPYSYRARSPRLPTPEASHSSNDVSENYDEGHRAGNASFGIATAVLPKAKSGGCQQGGLQHRLASQSPPYCRSELPKPSLPPLRTVISDHVTSPPQTPTTVGAPPHPCPREPIYTATTYRPPALYPNKRPRLEPPSGSASPLPSVNRISLSGATRSLSDRAFPNAEVPSFRENDPNRRYSVQHELLVRRDSAPYPHAPLSSFRSDPNFTEYGNSTAISHSRPSGGLRNLPSPRPDYALRGPSDYVPISTPCVDFPGPLTMRVGGSVEYLERSDSPARLASERADCFEPFRGVERPPHDEHGSRSEEHNGNPHLPLRSAPPVVPPTRYETMHCPPFFTPSQYEYQHGKARKRSNLPKSSTEIMKTWFDQNIANPYPSEEQKAHFSRITGISMTQVSNWFINHRRRCPELRDRRERQQTGDGGL</sequence>
<gene>
    <name evidence="7" type="ORF">BAUCODRAFT_212345</name>
</gene>
<evidence type="ECO:0000256" key="1">
    <source>
        <dbReference type="ARBA" id="ARBA00023125"/>
    </source>
</evidence>
<evidence type="ECO:0000256" key="3">
    <source>
        <dbReference type="ARBA" id="ARBA00023242"/>
    </source>
</evidence>
<dbReference type="KEGG" id="bcom:BAUCODRAFT_212345"/>
<evidence type="ECO:0000256" key="4">
    <source>
        <dbReference type="PROSITE-ProRule" id="PRU00108"/>
    </source>
</evidence>
<protein>
    <recommendedName>
        <fullName evidence="6">Homeobox domain-containing protein</fullName>
    </recommendedName>
</protein>
<keyword evidence="1 4" id="KW-0238">DNA-binding</keyword>
<dbReference type="PROSITE" id="PS50071">
    <property type="entry name" value="HOMEOBOX_2"/>
    <property type="match status" value="1"/>
</dbReference>
<organism evidence="7 8">
    <name type="scientific">Baudoinia panamericana (strain UAMH 10762)</name>
    <name type="common">Angels' share fungus</name>
    <name type="synonym">Baudoinia compniacensis (strain UAMH 10762)</name>
    <dbReference type="NCBI Taxonomy" id="717646"/>
    <lineage>
        <taxon>Eukaryota</taxon>
        <taxon>Fungi</taxon>
        <taxon>Dikarya</taxon>
        <taxon>Ascomycota</taxon>
        <taxon>Pezizomycotina</taxon>
        <taxon>Dothideomycetes</taxon>
        <taxon>Dothideomycetidae</taxon>
        <taxon>Mycosphaerellales</taxon>
        <taxon>Teratosphaeriaceae</taxon>
        <taxon>Baudoinia</taxon>
    </lineage>
</organism>
<dbReference type="STRING" id="717646.M2N4A0"/>
<name>M2N4A0_BAUPA</name>
<dbReference type="InterPro" id="IPR009057">
    <property type="entry name" value="Homeodomain-like_sf"/>
</dbReference>
<dbReference type="eggNOG" id="KOG0773">
    <property type="taxonomic scope" value="Eukaryota"/>
</dbReference>
<comment type="subcellular location">
    <subcellularLocation>
        <location evidence="4">Nucleus</location>
    </subcellularLocation>
</comment>
<dbReference type="InterPro" id="IPR008422">
    <property type="entry name" value="KN_HD"/>
</dbReference>
<dbReference type="GO" id="GO:0005634">
    <property type="term" value="C:nucleus"/>
    <property type="evidence" value="ECO:0007669"/>
    <property type="project" value="UniProtKB-SubCell"/>
</dbReference>
<keyword evidence="8" id="KW-1185">Reference proteome</keyword>
<feature type="region of interest" description="Disordered" evidence="5">
    <location>
        <begin position="304"/>
        <end position="334"/>
    </location>
</feature>
<dbReference type="HOGENOM" id="CLU_052550_0_0_1"/>
<dbReference type="CDD" id="cd00086">
    <property type="entry name" value="homeodomain"/>
    <property type="match status" value="1"/>
</dbReference>
<dbReference type="OrthoDB" id="10056939at2759"/>
<dbReference type="Pfam" id="PF05920">
    <property type="entry name" value="Homeobox_KN"/>
    <property type="match status" value="1"/>
</dbReference>
<reference evidence="7 8" key="1">
    <citation type="journal article" date="2012" name="PLoS Pathog.">
        <title>Diverse lifestyles and strategies of plant pathogenesis encoded in the genomes of eighteen Dothideomycetes fungi.</title>
        <authorList>
            <person name="Ohm R.A."/>
            <person name="Feau N."/>
            <person name="Henrissat B."/>
            <person name="Schoch C.L."/>
            <person name="Horwitz B.A."/>
            <person name="Barry K.W."/>
            <person name="Condon B.J."/>
            <person name="Copeland A.C."/>
            <person name="Dhillon B."/>
            <person name="Glaser F."/>
            <person name="Hesse C.N."/>
            <person name="Kosti I."/>
            <person name="LaButti K."/>
            <person name="Lindquist E.A."/>
            <person name="Lucas S."/>
            <person name="Salamov A.A."/>
            <person name="Bradshaw R.E."/>
            <person name="Ciuffetti L."/>
            <person name="Hamelin R.C."/>
            <person name="Kema G.H.J."/>
            <person name="Lawrence C."/>
            <person name="Scott J.A."/>
            <person name="Spatafora J.W."/>
            <person name="Turgeon B.G."/>
            <person name="de Wit P.J.G.M."/>
            <person name="Zhong S."/>
            <person name="Goodwin S.B."/>
            <person name="Grigoriev I.V."/>
        </authorList>
    </citation>
    <scope>NUCLEOTIDE SEQUENCE [LARGE SCALE GENOMIC DNA]</scope>
    <source>
        <strain evidence="7 8">UAMH 10762</strain>
    </source>
</reference>
<dbReference type="Proteomes" id="UP000011761">
    <property type="component" value="Unassembled WGS sequence"/>
</dbReference>
<feature type="compositionally biased region" description="Basic and acidic residues" evidence="5">
    <location>
        <begin position="304"/>
        <end position="325"/>
    </location>
</feature>
<feature type="domain" description="Homeobox" evidence="6">
    <location>
        <begin position="361"/>
        <end position="424"/>
    </location>
</feature>
<keyword evidence="2 4" id="KW-0371">Homeobox</keyword>
<dbReference type="SUPFAM" id="SSF46689">
    <property type="entry name" value="Homeodomain-like"/>
    <property type="match status" value="1"/>
</dbReference>
<dbReference type="InterPro" id="IPR050224">
    <property type="entry name" value="TALE_homeobox"/>
</dbReference>
<evidence type="ECO:0000259" key="6">
    <source>
        <dbReference type="PROSITE" id="PS50071"/>
    </source>
</evidence>
<proteinExistence type="predicted"/>
<evidence type="ECO:0000313" key="7">
    <source>
        <dbReference type="EMBL" id="EMC93849.1"/>
    </source>
</evidence>
<dbReference type="EMBL" id="KB445559">
    <property type="protein sequence ID" value="EMC93849.1"/>
    <property type="molecule type" value="Genomic_DNA"/>
</dbReference>
<evidence type="ECO:0000256" key="5">
    <source>
        <dbReference type="SAM" id="MobiDB-lite"/>
    </source>
</evidence>
<dbReference type="RefSeq" id="XP_007678894.1">
    <property type="nucleotide sequence ID" value="XM_007680704.1"/>
</dbReference>
<feature type="region of interest" description="Disordered" evidence="5">
    <location>
        <begin position="136"/>
        <end position="161"/>
    </location>
</feature>
<keyword evidence="3 4" id="KW-0539">Nucleus</keyword>
<dbReference type="GO" id="GO:0006355">
    <property type="term" value="P:regulation of DNA-templated transcription"/>
    <property type="evidence" value="ECO:0007669"/>
    <property type="project" value="InterPro"/>
</dbReference>
<dbReference type="Gene3D" id="1.10.10.60">
    <property type="entry name" value="Homeodomain-like"/>
    <property type="match status" value="1"/>
</dbReference>
<feature type="region of interest" description="Disordered" evidence="5">
    <location>
        <begin position="65"/>
        <end position="94"/>
    </location>
</feature>